<evidence type="ECO:0000256" key="1">
    <source>
        <dbReference type="SAM" id="MobiDB-lite"/>
    </source>
</evidence>
<feature type="domain" description="Mycoplasma immunoglobulin binding protein arm" evidence="3">
    <location>
        <begin position="224"/>
        <end position="373"/>
    </location>
</feature>
<dbReference type="Pfam" id="PF26364">
    <property type="entry name" value="MIB_M2"/>
    <property type="match status" value="1"/>
</dbReference>
<feature type="compositionally biased region" description="Pro residues" evidence="1">
    <location>
        <begin position="128"/>
        <end position="138"/>
    </location>
</feature>
<dbReference type="InterPro" id="IPR058860">
    <property type="entry name" value="MIB_M2"/>
</dbReference>
<dbReference type="InterPro" id="IPR030942">
    <property type="entry name" value="Mycoplas_M_dom"/>
</dbReference>
<evidence type="ECO:0000313" key="6">
    <source>
        <dbReference type="Proteomes" id="UP001224428"/>
    </source>
</evidence>
<evidence type="ECO:0000313" key="5">
    <source>
        <dbReference type="EMBL" id="MDJ1645480.1"/>
    </source>
</evidence>
<reference evidence="5" key="1">
    <citation type="submission" date="2023-05" db="EMBL/GenBank/DDBJ databases">
        <title>Mycoplasma phocimorsus sp. nov., isolated from Scandinavian patients with seal finger or septic arthritis after contact with seals.</title>
        <authorList>
            <person name="Skafte-Holm A."/>
            <person name="Pedersen T.R."/>
            <person name="Froelund M."/>
            <person name="Stegger M."/>
            <person name="Qvortrup K."/>
            <person name="Michaels D.L."/>
            <person name="Brown D.R."/>
            <person name="Jensen J.S."/>
        </authorList>
    </citation>
    <scope>NUCLEOTIDE SEQUENCE</scope>
    <source>
        <strain evidence="5">M5725</strain>
    </source>
</reference>
<dbReference type="NCBIfam" id="TIGR04524">
    <property type="entry name" value="mycoplas_M_dom"/>
    <property type="match status" value="1"/>
</dbReference>
<feature type="domain" description="IgG-blocking virulence" evidence="2">
    <location>
        <begin position="377"/>
        <end position="585"/>
    </location>
</feature>
<feature type="region of interest" description="Disordered" evidence="1">
    <location>
        <begin position="126"/>
        <end position="145"/>
    </location>
</feature>
<proteinExistence type="predicted"/>
<dbReference type="InterPro" id="IPR058861">
    <property type="entry name" value="MIB_arm"/>
</dbReference>
<dbReference type="Pfam" id="PF26360">
    <property type="entry name" value="MIB_M1"/>
    <property type="match status" value="1"/>
</dbReference>
<dbReference type="Proteomes" id="UP001224428">
    <property type="component" value="Unassembled WGS sequence"/>
</dbReference>
<keyword evidence="6" id="KW-1185">Reference proteome</keyword>
<dbReference type="RefSeq" id="WP_283827054.1">
    <property type="nucleotide sequence ID" value="NZ_JASDDP010000001.1"/>
</dbReference>
<dbReference type="NCBIfam" id="TIGR04526">
    <property type="entry name" value="predic_Ig_block"/>
    <property type="match status" value="1"/>
</dbReference>
<dbReference type="Pfam" id="PF26361">
    <property type="entry name" value="MIB_arm"/>
    <property type="match status" value="1"/>
</dbReference>
<dbReference type="InterPro" id="IPR030941">
    <property type="entry name" value="Predic_Ig_block"/>
</dbReference>
<gene>
    <name evidence="5" type="ORF">QLQ80_00030</name>
</gene>
<evidence type="ECO:0000259" key="3">
    <source>
        <dbReference type="Pfam" id="PF26361"/>
    </source>
</evidence>
<name>A0AAJ1UWI6_9MOLU</name>
<dbReference type="EMBL" id="JASDDP010000001">
    <property type="protein sequence ID" value="MDJ1645480.1"/>
    <property type="molecule type" value="Genomic_DNA"/>
</dbReference>
<feature type="domain" description="Mycoplasma immunoglobulin binding protein M2" evidence="4">
    <location>
        <begin position="595"/>
        <end position="788"/>
    </location>
</feature>
<comment type="caution">
    <text evidence="5">The sequence shown here is derived from an EMBL/GenBank/DDBJ whole genome shotgun (WGS) entry which is preliminary data.</text>
</comment>
<dbReference type="AlphaFoldDB" id="A0AAJ1UWI6"/>
<evidence type="ECO:0000259" key="2">
    <source>
        <dbReference type="Pfam" id="PF26360"/>
    </source>
</evidence>
<evidence type="ECO:0000259" key="4">
    <source>
        <dbReference type="Pfam" id="PF26364"/>
    </source>
</evidence>
<protein>
    <submittedName>
        <fullName evidence="5">Immunoglobulin-blocking virulence protein</fullName>
    </submittedName>
</protein>
<organism evidence="5 6">
    <name type="scientific">Mycoplasma phocimorsus</name>
    <dbReference type="NCBI Taxonomy" id="3045839"/>
    <lineage>
        <taxon>Bacteria</taxon>
        <taxon>Bacillati</taxon>
        <taxon>Mycoplasmatota</taxon>
        <taxon>Mollicutes</taxon>
        <taxon>Mycoplasmataceae</taxon>
        <taxon>Mycoplasma</taxon>
    </lineage>
</organism>
<sequence>MNRKKRTILLTSIFSSIPLMTAGGYLGLKHSLKSGNSKIYEKIELNDKLAANAKNQLQSRNHISDFNFENEIPKIKPKKEPIPLEIPKTNKLINILEDKVSLFIPKKEKDKPQKIITAPILDVKPSNIPIPTPNPNPQPSIRNNTPSQTYYYSNSNSINNTPKRTWSPNSNFKGGKQVEIYGLKLDAEYDEVQERKVDDSDSDIKNWKGYQALLVPGSVRVKVTDQLIEKTKEAATKAIKGLFPDNIWEGFKKDPKQPEARIWTVRNNWSNYYQNKFEKYERLFMSDNVKDFLTDEGMKNYEQIVSVEKAKRDQDKKIERFLDLFVYFDYTKVKGVSDQVKKYLEEGFYIEEDNSNVYINENGILDSYSFTPTYNTVTSRLLKDNEERRAFGFKEYWPVAPGAILENKIPGWTKSGDLSKTEEFKEFGISETEGVAIYKQTKNEDNKANNKSINGANEGFVLDIDAANKDGFSKTKEIIEKLDKAGKRITQYRITNVGLLDDDSNFEEILKALPSKFPQLTLILEGPNTKFLRHLEEKTIDQLDLFTTKNVASVNGKTWSINPWALKGVAWVNTNDYNAGFDYNKYATIASRIVFDSLSFDQEDVKKKDNSKELDLTRINKGLRMAYYVRNNEGIFQGGFGSGLNPDHNEGNNSYPIELDLSRTELKSLRGLVFHDIKKPNNKSRKLRKLTLQSSGDKFEIDANELNEANLDVLDTVSPGPPATEIRFSNTSTKHIKIKGNSSLNSSGYHYLNMFMRYGHISQDKKIFVENTSSQLASDLKNHGFSVEQSTTNEPKLN</sequence>
<accession>A0AAJ1UWI6</accession>